<sequence length="60" mass="6780">MYIEQVAKELERLSNAVDSGFFDDAREGTENLHERIIDGLDRNATPLCQDCCHPLKSSNN</sequence>
<organism evidence="1 2">
    <name type="scientific">Shewanella psychromarinicola</name>
    <dbReference type="NCBI Taxonomy" id="2487742"/>
    <lineage>
        <taxon>Bacteria</taxon>
        <taxon>Pseudomonadati</taxon>
        <taxon>Pseudomonadota</taxon>
        <taxon>Gammaproteobacteria</taxon>
        <taxon>Alteromonadales</taxon>
        <taxon>Shewanellaceae</taxon>
        <taxon>Shewanella</taxon>
    </lineage>
</organism>
<dbReference type="AlphaFoldDB" id="A0A3N4EF13"/>
<protein>
    <submittedName>
        <fullName evidence="1">Uncharacterized protein</fullName>
    </submittedName>
</protein>
<gene>
    <name evidence="1" type="ORF">EGC77_15780</name>
</gene>
<comment type="caution">
    <text evidence="1">The sequence shown here is derived from an EMBL/GenBank/DDBJ whole genome shotgun (WGS) entry which is preliminary data.</text>
</comment>
<proteinExistence type="predicted"/>
<dbReference type="Proteomes" id="UP000278855">
    <property type="component" value="Unassembled WGS sequence"/>
</dbReference>
<dbReference type="EMBL" id="RKKB01000008">
    <property type="protein sequence ID" value="RPA28174.1"/>
    <property type="molecule type" value="Genomic_DNA"/>
</dbReference>
<evidence type="ECO:0000313" key="1">
    <source>
        <dbReference type="EMBL" id="RPA28174.1"/>
    </source>
</evidence>
<evidence type="ECO:0000313" key="2">
    <source>
        <dbReference type="Proteomes" id="UP000278855"/>
    </source>
</evidence>
<accession>A0A3N4EF13</accession>
<name>A0A3N4EF13_9GAMM</name>
<reference evidence="2" key="1">
    <citation type="submission" date="2018-11" db="EMBL/GenBank/DDBJ databases">
        <title>Shewanella sp. R106.</title>
        <authorList>
            <person name="Hwang Y.J."/>
            <person name="Hwang C.Y."/>
        </authorList>
    </citation>
    <scope>NUCLEOTIDE SEQUENCE [LARGE SCALE GENOMIC DNA]</scope>
    <source>
        <strain evidence="2">R106</strain>
    </source>
</reference>